<organism evidence="2 3">
    <name type="scientific">Muraenolepis orangiensis</name>
    <name type="common">Patagonian moray cod</name>
    <dbReference type="NCBI Taxonomy" id="630683"/>
    <lineage>
        <taxon>Eukaryota</taxon>
        <taxon>Metazoa</taxon>
        <taxon>Chordata</taxon>
        <taxon>Craniata</taxon>
        <taxon>Vertebrata</taxon>
        <taxon>Euteleostomi</taxon>
        <taxon>Actinopterygii</taxon>
        <taxon>Neopterygii</taxon>
        <taxon>Teleostei</taxon>
        <taxon>Neoteleostei</taxon>
        <taxon>Acanthomorphata</taxon>
        <taxon>Zeiogadaria</taxon>
        <taxon>Gadariae</taxon>
        <taxon>Gadiformes</taxon>
        <taxon>Muraenolepidoidei</taxon>
        <taxon>Muraenolepididae</taxon>
        <taxon>Muraenolepis</taxon>
    </lineage>
</organism>
<dbReference type="OrthoDB" id="8954335at2759"/>
<dbReference type="Proteomes" id="UP001148018">
    <property type="component" value="Unassembled WGS sequence"/>
</dbReference>
<evidence type="ECO:0000256" key="1">
    <source>
        <dbReference type="SAM" id="Coils"/>
    </source>
</evidence>
<protein>
    <submittedName>
        <fullName evidence="2">Uncharacterized protein</fullName>
    </submittedName>
</protein>
<dbReference type="AlphaFoldDB" id="A0A9Q0IFP8"/>
<dbReference type="EMBL" id="JANIIK010000111">
    <property type="protein sequence ID" value="KAJ3595286.1"/>
    <property type="molecule type" value="Genomic_DNA"/>
</dbReference>
<sequence length="67" mass="7707">MKTVQELKDKYERTSRAKITDQQLFENQEEEIANLQDEVMALIGRSSSCIARLKEIALRPDPLSTPE</sequence>
<reference evidence="2" key="1">
    <citation type="submission" date="2022-07" db="EMBL/GenBank/DDBJ databases">
        <title>Chromosome-level genome of Muraenolepis orangiensis.</title>
        <authorList>
            <person name="Kim J."/>
        </authorList>
    </citation>
    <scope>NUCLEOTIDE SEQUENCE</scope>
    <source>
        <strain evidence="2">KU_S4_2022</strain>
        <tissue evidence="2">Muscle</tissue>
    </source>
</reference>
<gene>
    <name evidence="2" type="ORF">NHX12_004590</name>
</gene>
<evidence type="ECO:0000313" key="2">
    <source>
        <dbReference type="EMBL" id="KAJ3595286.1"/>
    </source>
</evidence>
<feature type="coiled-coil region" evidence="1">
    <location>
        <begin position="18"/>
        <end position="45"/>
    </location>
</feature>
<proteinExistence type="predicted"/>
<accession>A0A9Q0IFP8</accession>
<name>A0A9Q0IFP8_9TELE</name>
<keyword evidence="1" id="KW-0175">Coiled coil</keyword>
<comment type="caution">
    <text evidence="2">The sequence shown here is derived from an EMBL/GenBank/DDBJ whole genome shotgun (WGS) entry which is preliminary data.</text>
</comment>
<keyword evidence="3" id="KW-1185">Reference proteome</keyword>
<evidence type="ECO:0000313" key="3">
    <source>
        <dbReference type="Proteomes" id="UP001148018"/>
    </source>
</evidence>